<name>A0A7W6FMI5_9HYPH</name>
<comment type="caution">
    <text evidence="1">The sequence shown here is derived from an EMBL/GenBank/DDBJ whole genome shotgun (WGS) entry which is preliminary data.</text>
</comment>
<gene>
    <name evidence="1" type="ORF">GGQ65_006534</name>
</gene>
<accession>A0A7W6FMI5</accession>
<dbReference type="EMBL" id="JACIDG010000025">
    <property type="protein sequence ID" value="MBB3919192.1"/>
    <property type="molecule type" value="Genomic_DNA"/>
</dbReference>
<evidence type="ECO:0000313" key="2">
    <source>
        <dbReference type="Proteomes" id="UP000545490"/>
    </source>
</evidence>
<sequence length="211" mass="24029">MRLLNTILFPPRGVVRDPRGISVREFSSTSFREPVVSGKNKCGTYTKYIDTNLHTIMRFLSEISYFALDSKGKNLGIQIKTLFLTQILRDCKHFQGKFLFYLLWRSRSPLKYHLALLGIKSNKNNMLSGITAQNSPDLTILGVSITISTFQKREQKRSRVHIGLCRRLRCFGNAEGWSNVRAIKFGNQRLSGKCHAYANETTRSNSAFLGC</sequence>
<protein>
    <submittedName>
        <fullName evidence="1">Uncharacterized protein</fullName>
    </submittedName>
</protein>
<dbReference type="AlphaFoldDB" id="A0A7W6FMI5"/>
<dbReference type="Proteomes" id="UP000545490">
    <property type="component" value="Unassembled WGS sequence"/>
</dbReference>
<evidence type="ECO:0000313" key="1">
    <source>
        <dbReference type="EMBL" id="MBB3919192.1"/>
    </source>
</evidence>
<organism evidence="1 2">
    <name type="scientific">Rhizobium fabae</name>
    <dbReference type="NCBI Taxonomy" id="573179"/>
    <lineage>
        <taxon>Bacteria</taxon>
        <taxon>Pseudomonadati</taxon>
        <taxon>Pseudomonadota</taxon>
        <taxon>Alphaproteobacteria</taxon>
        <taxon>Hyphomicrobiales</taxon>
        <taxon>Rhizobiaceae</taxon>
        <taxon>Rhizobium/Agrobacterium group</taxon>
        <taxon>Rhizobium</taxon>
    </lineage>
</organism>
<reference evidence="1 2" key="1">
    <citation type="submission" date="2020-08" db="EMBL/GenBank/DDBJ databases">
        <title>Genomic Encyclopedia of Type Strains, Phase IV (KMG-IV): sequencing the most valuable type-strain genomes for metagenomic binning, comparative biology and taxonomic classification.</title>
        <authorList>
            <person name="Goeker M."/>
        </authorList>
    </citation>
    <scope>NUCLEOTIDE SEQUENCE [LARGE SCALE GENOMIC DNA]</scope>
    <source>
        <strain evidence="1 2">DSM 19331</strain>
    </source>
</reference>
<proteinExistence type="predicted"/>